<feature type="transmembrane region" description="Helical" evidence="9">
    <location>
        <begin position="131"/>
        <end position="150"/>
    </location>
</feature>
<name>A0A9E7AIV5_9ACTN</name>
<organism evidence="10 11">
    <name type="scientific">Lancefieldella parvula</name>
    <dbReference type="NCBI Taxonomy" id="1382"/>
    <lineage>
        <taxon>Bacteria</taxon>
        <taxon>Bacillati</taxon>
        <taxon>Actinomycetota</taxon>
        <taxon>Coriobacteriia</taxon>
        <taxon>Coriobacteriales</taxon>
        <taxon>Atopobiaceae</taxon>
        <taxon>Lancefieldella</taxon>
    </lineage>
</organism>
<dbReference type="Proteomes" id="UP000831562">
    <property type="component" value="Chromosome"/>
</dbReference>
<dbReference type="GO" id="GO:0009252">
    <property type="term" value="P:peptidoglycan biosynthetic process"/>
    <property type="evidence" value="ECO:0007669"/>
    <property type="project" value="UniProtKB-KW"/>
</dbReference>
<feature type="transmembrane region" description="Helical" evidence="9">
    <location>
        <begin position="586"/>
        <end position="610"/>
    </location>
</feature>
<dbReference type="PANTHER" id="PTHR47019:SF1">
    <property type="entry name" value="LIPID II FLIPPASE MURJ"/>
    <property type="match status" value="1"/>
</dbReference>
<dbReference type="GO" id="GO:0034204">
    <property type="term" value="P:lipid translocation"/>
    <property type="evidence" value="ECO:0007669"/>
    <property type="project" value="TreeGrafter"/>
</dbReference>
<feature type="region of interest" description="Disordered" evidence="8">
    <location>
        <begin position="1"/>
        <end position="34"/>
    </location>
</feature>
<evidence type="ECO:0000256" key="5">
    <source>
        <dbReference type="ARBA" id="ARBA00022984"/>
    </source>
</evidence>
<gene>
    <name evidence="10" type="ORF">M3I19_05185</name>
</gene>
<evidence type="ECO:0000256" key="7">
    <source>
        <dbReference type="ARBA" id="ARBA00023136"/>
    </source>
</evidence>
<feature type="transmembrane region" description="Helical" evidence="9">
    <location>
        <begin position="231"/>
        <end position="255"/>
    </location>
</feature>
<keyword evidence="3 9" id="KW-0812">Transmembrane</keyword>
<dbReference type="GO" id="GO:0008360">
    <property type="term" value="P:regulation of cell shape"/>
    <property type="evidence" value="ECO:0007669"/>
    <property type="project" value="UniProtKB-KW"/>
</dbReference>
<feature type="transmembrane region" description="Helical" evidence="9">
    <location>
        <begin position="549"/>
        <end position="574"/>
    </location>
</feature>
<feature type="transmembrane region" description="Helical" evidence="9">
    <location>
        <begin position="293"/>
        <end position="317"/>
    </location>
</feature>
<sequence length="627" mass="68277">MAYQPKHMRLSAESSDGTLSEETLSKALDQTFEEPPVVDTIVVPETFHQPIEDEAFEQIVSQKLEEVAAEEDDSGADNSSVSDGNFDAGNSYSEEASSDEEDASKQKDLSRSTSMMSVLVLISRITGFLRTWAQAFAMGATVLASCYSIANTLPDQLYELVGAGMLTTAFLPVYLSIKKKVGQDEANAYTSNLLSIVVVATGLVAVLGFFFAAEVVYTQSFSAGADFDPTLAVYFFRFFVIEVMLYCFSTIFSGVLNAERDYLWPAAAPIFNNFVTTASFFAYAFLVNTNPELGLLILALGNPLGVLIQVLIQVPSLKRKGIKLSWRINLKDPALKETLKIGAPALIVVVATFVTMSVQTSSQLSVSASGASVAAYARLWYTLPYSILTVPITTALFTELSDSWAKENMDQFKKDFKHGINQILFFTVPFMMYLMIFSMPLVSIIGASKFTEDQLLLTQQFLIGQSLALPLYGIGMYLQKVCSAMRRMTLYAVSATLGSVVQVLVLLVGTSHFGMMFVATTSAIFYVVIDTIMLISLRKHLGQIGLKSMVFAFVRSILFGLAGSAAALLIMVGLRAVIGVPDGRALYGVLYCIFAGIPAVLVTYGLAILFKSPESAMLRSLVSRVRS</sequence>
<keyword evidence="5" id="KW-0573">Peptidoglycan synthesis</keyword>
<feature type="transmembrane region" description="Helical" evidence="9">
    <location>
        <begin position="379"/>
        <end position="398"/>
    </location>
</feature>
<keyword evidence="6 9" id="KW-1133">Transmembrane helix</keyword>
<feature type="transmembrane region" description="Helical" evidence="9">
    <location>
        <begin position="515"/>
        <end position="537"/>
    </location>
</feature>
<comment type="subcellular location">
    <subcellularLocation>
        <location evidence="1">Cell membrane</location>
        <topology evidence="1">Multi-pass membrane protein</topology>
    </subcellularLocation>
</comment>
<evidence type="ECO:0000256" key="8">
    <source>
        <dbReference type="SAM" id="MobiDB-lite"/>
    </source>
</evidence>
<dbReference type="CDD" id="cd13123">
    <property type="entry name" value="MATE_MurJ_like"/>
    <property type="match status" value="1"/>
</dbReference>
<keyword evidence="2" id="KW-1003">Cell membrane</keyword>
<evidence type="ECO:0000256" key="9">
    <source>
        <dbReference type="SAM" id="Phobius"/>
    </source>
</evidence>
<feature type="transmembrane region" description="Helical" evidence="9">
    <location>
        <begin position="189"/>
        <end position="211"/>
    </location>
</feature>
<dbReference type="InterPro" id="IPR004268">
    <property type="entry name" value="MurJ"/>
</dbReference>
<dbReference type="GO" id="GO:0005886">
    <property type="term" value="C:plasma membrane"/>
    <property type="evidence" value="ECO:0007669"/>
    <property type="project" value="UniProtKB-SubCell"/>
</dbReference>
<feature type="transmembrane region" description="Helical" evidence="9">
    <location>
        <begin position="457"/>
        <end position="478"/>
    </location>
</feature>
<feature type="region of interest" description="Disordered" evidence="8">
    <location>
        <begin position="59"/>
        <end position="109"/>
    </location>
</feature>
<protein>
    <submittedName>
        <fullName evidence="10">Murein biosynthesis integral membrane protein MurJ</fullName>
    </submittedName>
</protein>
<dbReference type="Pfam" id="PF03023">
    <property type="entry name" value="MurJ"/>
    <property type="match status" value="1"/>
</dbReference>
<dbReference type="EMBL" id="CP097092">
    <property type="protein sequence ID" value="UQF77684.1"/>
    <property type="molecule type" value="Genomic_DNA"/>
</dbReference>
<feature type="compositionally biased region" description="Polar residues" evidence="8">
    <location>
        <begin position="76"/>
        <end position="92"/>
    </location>
</feature>
<dbReference type="GO" id="GO:0015648">
    <property type="term" value="F:lipid-linked peptidoglycan transporter activity"/>
    <property type="evidence" value="ECO:0007669"/>
    <property type="project" value="TreeGrafter"/>
</dbReference>
<dbReference type="PANTHER" id="PTHR47019">
    <property type="entry name" value="LIPID II FLIPPASE MURJ"/>
    <property type="match status" value="1"/>
</dbReference>
<evidence type="ECO:0000313" key="11">
    <source>
        <dbReference type="Proteomes" id="UP000831562"/>
    </source>
</evidence>
<proteinExistence type="predicted"/>
<evidence type="ECO:0000313" key="10">
    <source>
        <dbReference type="EMBL" id="UQF77684.1"/>
    </source>
</evidence>
<feature type="transmembrane region" description="Helical" evidence="9">
    <location>
        <begin position="262"/>
        <end position="287"/>
    </location>
</feature>
<evidence type="ECO:0000256" key="6">
    <source>
        <dbReference type="ARBA" id="ARBA00022989"/>
    </source>
</evidence>
<evidence type="ECO:0000256" key="3">
    <source>
        <dbReference type="ARBA" id="ARBA00022692"/>
    </source>
</evidence>
<feature type="transmembrane region" description="Helical" evidence="9">
    <location>
        <begin position="490"/>
        <end position="509"/>
    </location>
</feature>
<dbReference type="InterPro" id="IPR051050">
    <property type="entry name" value="Lipid_II_flippase_MurJ/MviN"/>
</dbReference>
<evidence type="ECO:0000256" key="4">
    <source>
        <dbReference type="ARBA" id="ARBA00022960"/>
    </source>
</evidence>
<evidence type="ECO:0000256" key="2">
    <source>
        <dbReference type="ARBA" id="ARBA00022475"/>
    </source>
</evidence>
<evidence type="ECO:0000256" key="1">
    <source>
        <dbReference type="ARBA" id="ARBA00004651"/>
    </source>
</evidence>
<feature type="compositionally biased region" description="Polar residues" evidence="8">
    <location>
        <begin position="12"/>
        <end position="22"/>
    </location>
</feature>
<keyword evidence="4" id="KW-0133">Cell shape</keyword>
<dbReference type="PRINTS" id="PR01806">
    <property type="entry name" value="VIRFACTRMVIN"/>
</dbReference>
<keyword evidence="7 9" id="KW-0472">Membrane</keyword>
<accession>A0A9E7AIV5</accession>
<feature type="transmembrane region" description="Helical" evidence="9">
    <location>
        <begin position="338"/>
        <end position="359"/>
    </location>
</feature>
<reference evidence="10" key="1">
    <citation type="submission" date="2022-05" db="EMBL/GenBank/DDBJ databases">
        <title>Using nanopore sequencing to obtain complete genomes from saliva samples.</title>
        <authorList>
            <person name="Baker J.L."/>
        </authorList>
    </citation>
    <scope>NUCLEOTIDE SEQUENCE</scope>
    <source>
        <strain evidence="10">JCVI-JB-Lp32</strain>
    </source>
</reference>
<feature type="transmembrane region" description="Helical" evidence="9">
    <location>
        <begin position="419"/>
        <end position="445"/>
    </location>
</feature>
<dbReference type="AlphaFoldDB" id="A0A9E7AIV5"/>
<feature type="transmembrane region" description="Helical" evidence="9">
    <location>
        <begin position="156"/>
        <end position="177"/>
    </location>
</feature>